<evidence type="ECO:0000259" key="8">
    <source>
        <dbReference type="Pfam" id="PF02687"/>
    </source>
</evidence>
<gene>
    <name evidence="9" type="ORF">BTO32_02270</name>
</gene>
<organism evidence="9 10">
    <name type="scientific">Marinobacter lutaoensis</name>
    <dbReference type="NCBI Taxonomy" id="135739"/>
    <lineage>
        <taxon>Bacteria</taxon>
        <taxon>Pseudomonadati</taxon>
        <taxon>Pseudomonadota</taxon>
        <taxon>Gammaproteobacteria</taxon>
        <taxon>Pseudomonadales</taxon>
        <taxon>Marinobacteraceae</taxon>
        <taxon>Marinobacter</taxon>
    </lineage>
</organism>
<comment type="caution">
    <text evidence="9">The sequence shown here is derived from an EMBL/GenBank/DDBJ whole genome shotgun (WGS) entry which is preliminary data.</text>
</comment>
<comment type="similarity">
    <text evidence="2">Belongs to the ABC-4 integral membrane protein family. LolC/E subfamily.</text>
</comment>
<evidence type="ECO:0000256" key="1">
    <source>
        <dbReference type="ARBA" id="ARBA00004651"/>
    </source>
</evidence>
<feature type="transmembrane region" description="Helical" evidence="7">
    <location>
        <begin position="738"/>
        <end position="757"/>
    </location>
</feature>
<dbReference type="STRING" id="135739.BTO32_02270"/>
<dbReference type="Pfam" id="PF02687">
    <property type="entry name" value="FtsX"/>
    <property type="match status" value="2"/>
</dbReference>
<feature type="domain" description="ABC3 transporter permease C-terminal" evidence="8">
    <location>
        <begin position="647"/>
        <end position="763"/>
    </location>
</feature>
<accession>A0A1V2DYK3</accession>
<dbReference type="Proteomes" id="UP000189339">
    <property type="component" value="Unassembled WGS sequence"/>
</dbReference>
<dbReference type="PANTHER" id="PTHR30489:SF0">
    <property type="entry name" value="LIPOPROTEIN-RELEASING SYSTEM TRANSMEMBRANE PROTEIN LOLE"/>
    <property type="match status" value="1"/>
</dbReference>
<dbReference type="InterPro" id="IPR051447">
    <property type="entry name" value="Lipoprotein-release_system"/>
</dbReference>
<evidence type="ECO:0000313" key="9">
    <source>
        <dbReference type="EMBL" id="ONF45496.1"/>
    </source>
</evidence>
<feature type="transmembrane region" description="Helical" evidence="7">
    <location>
        <begin position="641"/>
        <end position="664"/>
    </location>
</feature>
<feature type="transmembrane region" description="Helical" evidence="7">
    <location>
        <begin position="696"/>
        <end position="718"/>
    </location>
</feature>
<feature type="transmembrane region" description="Helical" evidence="7">
    <location>
        <begin position="303"/>
        <end position="325"/>
    </location>
</feature>
<evidence type="ECO:0000313" key="10">
    <source>
        <dbReference type="Proteomes" id="UP000189339"/>
    </source>
</evidence>
<dbReference type="GO" id="GO:0044874">
    <property type="term" value="P:lipoprotein localization to outer membrane"/>
    <property type="evidence" value="ECO:0007669"/>
    <property type="project" value="TreeGrafter"/>
</dbReference>
<keyword evidence="6 7" id="KW-0472">Membrane</keyword>
<reference evidence="9 10" key="1">
    <citation type="submission" date="2016-12" db="EMBL/GenBank/DDBJ databases">
        <title>Marinobacter lutaoensis whole genome sequencing.</title>
        <authorList>
            <person name="Verma A."/>
            <person name="Krishnamurthi S."/>
        </authorList>
    </citation>
    <scope>NUCLEOTIDE SEQUENCE [LARGE SCALE GENOMIC DNA]</scope>
    <source>
        <strain evidence="9 10">T5054</strain>
    </source>
</reference>
<feature type="transmembrane region" description="Helical" evidence="7">
    <location>
        <begin position="252"/>
        <end position="272"/>
    </location>
</feature>
<feature type="transmembrane region" description="Helical" evidence="7">
    <location>
        <begin position="420"/>
        <end position="440"/>
    </location>
</feature>
<evidence type="ECO:0000256" key="7">
    <source>
        <dbReference type="SAM" id="Phobius"/>
    </source>
</evidence>
<sequence>MRGQVLAIALVIAGGVAVSVLSLANYTSLITTRAAYYDDYRFADVFVTLKRAPRHLAAVIAGLPGVQAVTARVEASAKLEVPGFDEPVSARLVSLPPEGQPRVNRLFLRQGRLPHPGRSREVAVIQSFAEAHDLTPGDRFAAIINGRRQTLRITGVVESPEFIYVMPPGGMLPDYARYGVLWLSRDALAAAMDMTGAFNSLVARVAPEVPVASVMAAMDRLLARYGGTGAHGREDQVSHQLLDDELVQLRTMATVFPAIFMAVAMFLLNVVIQRLINTQRDLIAILKAFGYSNRQVGWHFSQMVLTIAVIGLVLGMGLGVWLGRAMGELYMQYYRFPALLFRLDWGWMALVSGLTLLVAWLGGWRAIRHATALPPAEAMRPEGPARFRVTRLERWLTPPRFSQPSRMIVRQLFRSPAKTALSLSGVALATAVVVVGNFQFDAVTLMVHAQFARVQQQDAAVTFVEPVNASALYSLRRQPGIRYAEGRRVVAVRLVNGHRRSRTVLTGLPEPAHLQFVIDQDLNPVPVPEHGLLLTDFLARSLAVRPGDRLRVELLEGDRRRLELPVSGVTREFLGVGAYLRLPVMNRALGEGPLINQALLNLSPEQATATYQALRDMPRVLAITLRRTMLDSFHQTMARTFLTFTLFISALGGIIAFGVVYNTVRISLAEKGRELASLRVLGYSHREVAHILLGEVAVLVLAGIPLGWLVGYGLAGAVVTAMQTELYRVPLTVTPQTLAIAASVVVASSLASGLVAWRRLRGLDLVAVLKTRE</sequence>
<comment type="subcellular location">
    <subcellularLocation>
        <location evidence="1">Cell membrane</location>
        <topology evidence="1">Multi-pass membrane protein</topology>
    </subcellularLocation>
</comment>
<dbReference type="PANTHER" id="PTHR30489">
    <property type="entry name" value="LIPOPROTEIN-RELEASING SYSTEM TRANSMEMBRANE PROTEIN LOLE"/>
    <property type="match status" value="1"/>
</dbReference>
<feature type="domain" description="ABC3 transporter permease C-terminal" evidence="8">
    <location>
        <begin position="255"/>
        <end position="375"/>
    </location>
</feature>
<keyword evidence="5 7" id="KW-1133">Transmembrane helix</keyword>
<dbReference type="GO" id="GO:0098797">
    <property type="term" value="C:plasma membrane protein complex"/>
    <property type="evidence" value="ECO:0007669"/>
    <property type="project" value="TreeGrafter"/>
</dbReference>
<evidence type="ECO:0000256" key="3">
    <source>
        <dbReference type="ARBA" id="ARBA00022475"/>
    </source>
</evidence>
<protein>
    <submittedName>
        <fullName evidence="9">ABC transporter permease</fullName>
    </submittedName>
</protein>
<dbReference type="EMBL" id="MSCW01000001">
    <property type="protein sequence ID" value="ONF45496.1"/>
    <property type="molecule type" value="Genomic_DNA"/>
</dbReference>
<dbReference type="AlphaFoldDB" id="A0A1V2DYK3"/>
<evidence type="ECO:0000256" key="5">
    <source>
        <dbReference type="ARBA" id="ARBA00022989"/>
    </source>
</evidence>
<name>A0A1V2DYK3_9GAMM</name>
<keyword evidence="4 7" id="KW-0812">Transmembrane</keyword>
<keyword evidence="10" id="KW-1185">Reference proteome</keyword>
<evidence type="ECO:0000256" key="2">
    <source>
        <dbReference type="ARBA" id="ARBA00005236"/>
    </source>
</evidence>
<proteinExistence type="inferred from homology"/>
<feature type="transmembrane region" description="Helical" evidence="7">
    <location>
        <begin position="345"/>
        <end position="364"/>
    </location>
</feature>
<evidence type="ECO:0000256" key="4">
    <source>
        <dbReference type="ARBA" id="ARBA00022692"/>
    </source>
</evidence>
<dbReference type="InterPro" id="IPR003838">
    <property type="entry name" value="ABC3_permease_C"/>
</dbReference>
<evidence type="ECO:0000256" key="6">
    <source>
        <dbReference type="ARBA" id="ARBA00023136"/>
    </source>
</evidence>
<dbReference type="OrthoDB" id="5137249at2"/>
<keyword evidence="3" id="KW-1003">Cell membrane</keyword>